<evidence type="ECO:0000313" key="1">
    <source>
        <dbReference type="EMBL" id="QCQ84989.1"/>
    </source>
</evidence>
<sequence>MILTIVATRDIKANAFAQPQFVQNIGHYMRAFSDEVNRKDENNLLWKHPEDFEIYELGKYDDNTAEFILHDKPKQLGVATNYVITKQ</sequence>
<proteinExistence type="predicted"/>
<protein>
    <submittedName>
        <fullName evidence="1">Nonstructural protein</fullName>
    </submittedName>
</protein>
<dbReference type="Pfam" id="PF20577">
    <property type="entry name" value="Phage_ORF5"/>
    <property type="match status" value="1"/>
</dbReference>
<reference evidence="1" key="1">
    <citation type="submission" date="2018-12" db="EMBL/GenBank/DDBJ databases">
        <title>Singled stranded DNA viruses identified in blackflies (Austrosimulium ungulatum) sampled in New Zealand.</title>
        <authorList>
            <person name="Kraberger S."/>
            <person name="Fontenele R.S."/>
            <person name="Schmidlin K."/>
            <person name="Walters M."/>
            <person name="Varsani A."/>
        </authorList>
    </citation>
    <scope>NUCLEOTIDE SEQUENCE [LARGE SCALE GENOMIC DNA]</scope>
    <source>
        <strain evidence="1">145</strain>
    </source>
</reference>
<dbReference type="Proteomes" id="UP000323858">
    <property type="component" value="Segment"/>
</dbReference>
<name>A0A4P8PKQ0_9VIRU</name>
<accession>A0A4P8PKQ0</accession>
<dbReference type="EMBL" id="MK249203">
    <property type="protein sequence ID" value="QCQ84989.1"/>
    <property type="molecule type" value="Genomic_DNA"/>
</dbReference>
<dbReference type="InterPro" id="IPR046781">
    <property type="entry name" value="Phage_ORF5"/>
</dbReference>
<organism evidence="1">
    <name type="scientific">Blackfly microvirus SF02</name>
    <dbReference type="NCBI Taxonomy" id="2576452"/>
    <lineage>
        <taxon>Viruses</taxon>
        <taxon>Monodnaviria</taxon>
        <taxon>Sangervirae</taxon>
        <taxon>Phixviricota</taxon>
        <taxon>Malgrandaviricetes</taxon>
        <taxon>Petitvirales</taxon>
        <taxon>Microviridae</taxon>
        <taxon>Microvirus</taxon>
    </lineage>
</organism>